<name>A0A0F9IKP4_9ZZZZ</name>
<gene>
    <name evidence="2" type="ORF">LCGC14_1931310</name>
</gene>
<evidence type="ECO:0000256" key="1">
    <source>
        <dbReference type="SAM" id="MobiDB-lite"/>
    </source>
</evidence>
<evidence type="ECO:0000313" key="2">
    <source>
        <dbReference type="EMBL" id="KKL87777.1"/>
    </source>
</evidence>
<accession>A0A0F9IKP4</accession>
<reference evidence="2" key="1">
    <citation type="journal article" date="2015" name="Nature">
        <title>Complex archaea that bridge the gap between prokaryotes and eukaryotes.</title>
        <authorList>
            <person name="Spang A."/>
            <person name="Saw J.H."/>
            <person name="Jorgensen S.L."/>
            <person name="Zaremba-Niedzwiedzka K."/>
            <person name="Martijn J."/>
            <person name="Lind A.E."/>
            <person name="van Eijk R."/>
            <person name="Schleper C."/>
            <person name="Guy L."/>
            <person name="Ettema T.J."/>
        </authorList>
    </citation>
    <scope>NUCLEOTIDE SEQUENCE</scope>
</reference>
<organism evidence="2">
    <name type="scientific">marine sediment metagenome</name>
    <dbReference type="NCBI Taxonomy" id="412755"/>
    <lineage>
        <taxon>unclassified sequences</taxon>
        <taxon>metagenomes</taxon>
        <taxon>ecological metagenomes</taxon>
    </lineage>
</organism>
<dbReference type="AlphaFoldDB" id="A0A0F9IKP4"/>
<proteinExistence type="predicted"/>
<comment type="caution">
    <text evidence="2">The sequence shown here is derived from an EMBL/GenBank/DDBJ whole genome shotgun (WGS) entry which is preliminary data.</text>
</comment>
<sequence>MTTFVSVPAQAIEDFLKSKGFSRTLCRNEVVYVRLHASCADVMVKVYTSIRTGQGSARRRGKDSIKVCTVFDNGHRSFGMAQWRRSSSGPWSACGLPTPGAPSGSPSRGSRKTWPGRPSTPGRRPSRKQLPTWQAHDPRGKVVKMTNMWKEEESFEEDGIVVTLSSREMYGKLQFSVSMGQQINNSQIGRFVQYRDKSSQVIGRLLQLVDKKVAELKAAFRARQAMAPTSPSDSRL</sequence>
<feature type="compositionally biased region" description="Low complexity" evidence="1">
    <location>
        <begin position="95"/>
        <end position="108"/>
    </location>
</feature>
<dbReference type="EMBL" id="LAZR01020742">
    <property type="protein sequence ID" value="KKL87777.1"/>
    <property type="molecule type" value="Genomic_DNA"/>
</dbReference>
<protein>
    <submittedName>
        <fullName evidence="2">Uncharacterized protein</fullName>
    </submittedName>
</protein>
<feature type="region of interest" description="Disordered" evidence="1">
    <location>
        <begin position="89"/>
        <end position="139"/>
    </location>
</feature>